<evidence type="ECO:0000313" key="2">
    <source>
        <dbReference type="EMBL" id="CAK9145605.1"/>
    </source>
</evidence>
<proteinExistence type="predicted"/>
<dbReference type="EMBL" id="CAUOFW020010013">
    <property type="protein sequence ID" value="CAK9187523.1"/>
    <property type="molecule type" value="Genomic_DNA"/>
</dbReference>
<organism evidence="2 4">
    <name type="scientific">Ilex paraguariensis</name>
    <name type="common">yerba mate</name>
    <dbReference type="NCBI Taxonomy" id="185542"/>
    <lineage>
        <taxon>Eukaryota</taxon>
        <taxon>Viridiplantae</taxon>
        <taxon>Streptophyta</taxon>
        <taxon>Embryophyta</taxon>
        <taxon>Tracheophyta</taxon>
        <taxon>Spermatophyta</taxon>
        <taxon>Magnoliopsida</taxon>
        <taxon>eudicotyledons</taxon>
        <taxon>Gunneridae</taxon>
        <taxon>Pentapetalae</taxon>
        <taxon>asterids</taxon>
        <taxon>campanulids</taxon>
        <taxon>Aquifoliales</taxon>
        <taxon>Aquifoliaceae</taxon>
        <taxon>Ilex</taxon>
    </lineage>
</organism>
<reference evidence="2 4" key="1">
    <citation type="submission" date="2024-02" db="EMBL/GenBank/DDBJ databases">
        <authorList>
            <person name="Vignale AGUSTIN F."/>
            <person name="Sosa J E."/>
            <person name="Modenutti C."/>
        </authorList>
    </citation>
    <scope>NUCLEOTIDE SEQUENCE [LARGE SCALE GENOMIC DNA]</scope>
</reference>
<evidence type="ECO:0000313" key="3">
    <source>
        <dbReference type="EMBL" id="CAK9187523.1"/>
    </source>
</evidence>
<protein>
    <submittedName>
        <fullName evidence="2">Uncharacterized protein</fullName>
    </submittedName>
</protein>
<dbReference type="AlphaFoldDB" id="A0ABC8RPW7"/>
<dbReference type="PANTHER" id="PTHR33484">
    <property type="entry name" value="BNAC07G33360D PROTEIN"/>
    <property type="match status" value="1"/>
</dbReference>
<dbReference type="EMBL" id="CAUOFW020001502">
    <property type="protein sequence ID" value="CAK9145605.1"/>
    <property type="molecule type" value="Genomic_DNA"/>
</dbReference>
<sequence length="166" mass="18968">MAPQSDLYKIGLEGFDLVEGMFGRKGRPLLPSHRPPPAPQGPTPPPPPQRDCQYRPPQPYVAYHNGGFEQMERYNLAPTRPQGTSCYQYHPQEPYHVLVHQQSPVSATTERVSYYQYYKPQEPYAYVEYEAPASEPKETGVMDYEAAQNLGGILISEYRKKKPMAY</sequence>
<evidence type="ECO:0000313" key="4">
    <source>
        <dbReference type="Proteomes" id="UP001642360"/>
    </source>
</evidence>
<keyword evidence="4" id="KW-1185">Reference proteome</keyword>
<feature type="compositionally biased region" description="Pro residues" evidence="1">
    <location>
        <begin position="33"/>
        <end position="49"/>
    </location>
</feature>
<accession>A0ABC8RPW7</accession>
<comment type="caution">
    <text evidence="2">The sequence shown here is derived from an EMBL/GenBank/DDBJ whole genome shotgun (WGS) entry which is preliminary data.</text>
</comment>
<name>A0ABC8RPW7_9AQUA</name>
<gene>
    <name evidence="2" type="ORF">ILEXP_LOCUS13425</name>
    <name evidence="3" type="ORF">ILEXP_LOCUS58081</name>
</gene>
<feature type="region of interest" description="Disordered" evidence="1">
    <location>
        <begin position="23"/>
        <end position="58"/>
    </location>
</feature>
<evidence type="ECO:0000256" key="1">
    <source>
        <dbReference type="SAM" id="MobiDB-lite"/>
    </source>
</evidence>
<dbReference type="Proteomes" id="UP001642360">
    <property type="component" value="Unassembled WGS sequence"/>
</dbReference>